<organism evidence="2 3">
    <name type="scientific">Streptomyces coryli</name>
    <dbReference type="NCBI Taxonomy" id="1128680"/>
    <lineage>
        <taxon>Bacteria</taxon>
        <taxon>Bacillati</taxon>
        <taxon>Actinomycetota</taxon>
        <taxon>Actinomycetes</taxon>
        <taxon>Kitasatosporales</taxon>
        <taxon>Streptomycetaceae</taxon>
        <taxon>Streptomyces</taxon>
    </lineage>
</organism>
<comment type="caution">
    <text evidence="2">The sequence shown here is derived from an EMBL/GenBank/DDBJ whole genome shotgun (WGS) entry which is preliminary data.</text>
</comment>
<sequence>MSEQRQGSGPGFGRRVLDVLFSGLPGEPGTPRRVRFVAWAVLVTVGITAGLCVGYFWIGAEQRAELAPPHKDAEASAEDDAQDRLDRKQAPFQVRGVRYDWSYQDKEVWAWALDRKFTAAEAEQLERLGEHTFRRPSGGADPEKALRDWLRSKGARPILTGDQCDGVRGCYHPAQGMAAVQVTLKGTRDKPVTITDFEARLDRKSCRPSAAVTIIDRATAGSQSVKGLTFNLEEQPAPAWTKATPDAEAAKYTDAQYESLSVNEPDSRLKFEAVWNGGSRWTGGSRDQVCDWVIDATYEASDKQDTLTIDDHGKPFRVESAADYEERWTLGIGETFRCTKAKPTTATPDQACDPRS</sequence>
<evidence type="ECO:0000313" key="2">
    <source>
        <dbReference type="EMBL" id="NGN62896.1"/>
    </source>
</evidence>
<gene>
    <name evidence="2" type="ORF">G5C51_03125</name>
</gene>
<keyword evidence="3" id="KW-1185">Reference proteome</keyword>
<dbReference type="RefSeq" id="WP_165231159.1">
    <property type="nucleotide sequence ID" value="NZ_JAAKZV010000006.1"/>
</dbReference>
<evidence type="ECO:0000313" key="3">
    <source>
        <dbReference type="Proteomes" id="UP000481583"/>
    </source>
</evidence>
<proteinExistence type="predicted"/>
<protein>
    <submittedName>
        <fullName evidence="2">Uncharacterized protein</fullName>
    </submittedName>
</protein>
<feature type="transmembrane region" description="Helical" evidence="1">
    <location>
        <begin position="36"/>
        <end position="58"/>
    </location>
</feature>
<dbReference type="Proteomes" id="UP000481583">
    <property type="component" value="Unassembled WGS sequence"/>
</dbReference>
<name>A0A6G4TTV6_9ACTN</name>
<reference evidence="2 3" key="1">
    <citation type="submission" date="2020-02" db="EMBL/GenBank/DDBJ databases">
        <title>Whole-genome analyses of novel actinobacteria.</title>
        <authorList>
            <person name="Sahin N."/>
        </authorList>
    </citation>
    <scope>NUCLEOTIDE SEQUENCE [LARGE SCALE GENOMIC DNA]</scope>
    <source>
        <strain evidence="2 3">A7024</strain>
    </source>
</reference>
<evidence type="ECO:0000256" key="1">
    <source>
        <dbReference type="SAM" id="Phobius"/>
    </source>
</evidence>
<dbReference type="AlphaFoldDB" id="A0A6G4TTV6"/>
<accession>A0A6G4TTV6</accession>
<dbReference type="EMBL" id="JAAKZV010000006">
    <property type="protein sequence ID" value="NGN62896.1"/>
    <property type="molecule type" value="Genomic_DNA"/>
</dbReference>
<keyword evidence="1" id="KW-0472">Membrane</keyword>
<keyword evidence="1" id="KW-1133">Transmembrane helix</keyword>
<keyword evidence="1" id="KW-0812">Transmembrane</keyword>